<name>A0A285D6N4_9BACI</name>
<dbReference type="InterPro" id="IPR036271">
    <property type="entry name" value="Tet_transcr_reg_TetR-rel_C_sf"/>
</dbReference>
<dbReference type="InterPro" id="IPR023772">
    <property type="entry name" value="DNA-bd_HTH_TetR-type_CS"/>
</dbReference>
<evidence type="ECO:0000256" key="1">
    <source>
        <dbReference type="ARBA" id="ARBA00022491"/>
    </source>
</evidence>
<feature type="DNA-binding region" description="H-T-H motif" evidence="3">
    <location>
        <begin position="29"/>
        <end position="48"/>
    </location>
</feature>
<dbReference type="PANTHER" id="PTHR43479">
    <property type="entry name" value="ACREF/ENVCD OPERON REPRESSOR-RELATED"/>
    <property type="match status" value="1"/>
</dbReference>
<dbReference type="RefSeq" id="WP_097160538.1">
    <property type="nucleotide sequence ID" value="NZ_JBEPMQ010000015.1"/>
</dbReference>
<dbReference type="EMBL" id="OAOP01000012">
    <property type="protein sequence ID" value="SNX75477.1"/>
    <property type="molecule type" value="Genomic_DNA"/>
</dbReference>
<keyword evidence="6" id="KW-1185">Reference proteome</keyword>
<gene>
    <name evidence="5" type="ORF">SAMN05877753_112122</name>
</gene>
<dbReference type="Proteomes" id="UP000219546">
    <property type="component" value="Unassembled WGS sequence"/>
</dbReference>
<dbReference type="PRINTS" id="PR00455">
    <property type="entry name" value="HTHTETR"/>
</dbReference>
<reference evidence="5 6" key="1">
    <citation type="submission" date="2017-08" db="EMBL/GenBank/DDBJ databases">
        <authorList>
            <person name="de Groot N.N."/>
        </authorList>
    </citation>
    <scope>NUCLEOTIDE SEQUENCE [LARGE SCALE GENOMIC DNA]</scope>
    <source>
        <strain evidence="5 6">JC228</strain>
    </source>
</reference>
<dbReference type="PANTHER" id="PTHR43479:SF11">
    <property type="entry name" value="ACREF_ENVCD OPERON REPRESSOR-RELATED"/>
    <property type="match status" value="1"/>
</dbReference>
<dbReference type="InterPro" id="IPR009057">
    <property type="entry name" value="Homeodomain-like_sf"/>
</dbReference>
<dbReference type="Pfam" id="PF00440">
    <property type="entry name" value="TetR_N"/>
    <property type="match status" value="1"/>
</dbReference>
<dbReference type="InterPro" id="IPR001647">
    <property type="entry name" value="HTH_TetR"/>
</dbReference>
<evidence type="ECO:0000256" key="3">
    <source>
        <dbReference type="PROSITE-ProRule" id="PRU00335"/>
    </source>
</evidence>
<dbReference type="InterPro" id="IPR050624">
    <property type="entry name" value="HTH-type_Tx_Regulator"/>
</dbReference>
<evidence type="ECO:0000313" key="5">
    <source>
        <dbReference type="EMBL" id="SNX75477.1"/>
    </source>
</evidence>
<protein>
    <submittedName>
        <fullName evidence="5">TetR family transcriptional regulator</fullName>
    </submittedName>
</protein>
<dbReference type="SUPFAM" id="SSF48498">
    <property type="entry name" value="Tetracyclin repressor-like, C-terminal domain"/>
    <property type="match status" value="1"/>
</dbReference>
<proteinExistence type="predicted"/>
<sequence>MAKPNVISKSDLIKSAKECLVDKGIEKFTLRAVAEMAGVTQGTVYYHFKTKEQLLLDIVDDVCQSSWYEISQSSNESIIKQAFESAKQRCSHDSFFHKLFFTLVTSSFTNEKIREQLGAILFNENRALFENLSKVWPKSPIEGVSIETWGVLLNAMVDGIAIQALLQNDFPAEKIFTEFEQLFKGLNQLLIGGKE</sequence>
<evidence type="ECO:0000256" key="2">
    <source>
        <dbReference type="ARBA" id="ARBA00023125"/>
    </source>
</evidence>
<dbReference type="GO" id="GO:0003677">
    <property type="term" value="F:DNA binding"/>
    <property type="evidence" value="ECO:0007669"/>
    <property type="project" value="UniProtKB-UniRule"/>
</dbReference>
<feature type="domain" description="HTH tetR-type" evidence="4">
    <location>
        <begin position="6"/>
        <end position="66"/>
    </location>
</feature>
<evidence type="ECO:0000259" key="4">
    <source>
        <dbReference type="PROSITE" id="PS50977"/>
    </source>
</evidence>
<dbReference type="PROSITE" id="PS50977">
    <property type="entry name" value="HTH_TETR_2"/>
    <property type="match status" value="1"/>
</dbReference>
<dbReference type="OrthoDB" id="9780939at2"/>
<organism evidence="5 6">
    <name type="scientific">Bacillus oleivorans</name>
    <dbReference type="NCBI Taxonomy" id="1448271"/>
    <lineage>
        <taxon>Bacteria</taxon>
        <taxon>Bacillati</taxon>
        <taxon>Bacillota</taxon>
        <taxon>Bacilli</taxon>
        <taxon>Bacillales</taxon>
        <taxon>Bacillaceae</taxon>
        <taxon>Bacillus</taxon>
    </lineage>
</organism>
<dbReference type="PROSITE" id="PS01081">
    <property type="entry name" value="HTH_TETR_1"/>
    <property type="match status" value="1"/>
</dbReference>
<dbReference type="SUPFAM" id="SSF46689">
    <property type="entry name" value="Homeodomain-like"/>
    <property type="match status" value="1"/>
</dbReference>
<evidence type="ECO:0000313" key="6">
    <source>
        <dbReference type="Proteomes" id="UP000219546"/>
    </source>
</evidence>
<dbReference type="Gene3D" id="1.10.357.10">
    <property type="entry name" value="Tetracycline Repressor, domain 2"/>
    <property type="match status" value="1"/>
</dbReference>
<dbReference type="AlphaFoldDB" id="A0A285D6N4"/>
<accession>A0A285D6N4</accession>
<keyword evidence="1" id="KW-0678">Repressor</keyword>
<keyword evidence="2 3" id="KW-0238">DNA-binding</keyword>